<organism evidence="2 3">
    <name type="scientific">Puccinia coronata f. sp. avenae</name>
    <dbReference type="NCBI Taxonomy" id="200324"/>
    <lineage>
        <taxon>Eukaryota</taxon>
        <taxon>Fungi</taxon>
        <taxon>Dikarya</taxon>
        <taxon>Basidiomycota</taxon>
        <taxon>Pucciniomycotina</taxon>
        <taxon>Pucciniomycetes</taxon>
        <taxon>Pucciniales</taxon>
        <taxon>Pucciniaceae</taxon>
        <taxon>Puccinia</taxon>
    </lineage>
</organism>
<comment type="caution">
    <text evidence="2">The sequence shown here is derived from an EMBL/GenBank/DDBJ whole genome shotgun (WGS) entry which is preliminary data.</text>
</comment>
<evidence type="ECO:0000313" key="3">
    <source>
        <dbReference type="Proteomes" id="UP000235392"/>
    </source>
</evidence>
<feature type="region of interest" description="Disordered" evidence="1">
    <location>
        <begin position="135"/>
        <end position="181"/>
    </location>
</feature>
<dbReference type="EMBL" id="PGCI01000072">
    <property type="protein sequence ID" value="PLW43060.1"/>
    <property type="molecule type" value="Genomic_DNA"/>
</dbReference>
<sequence length="256" mass="27599">MGTSPHHQPITFQPSKSVYFPQLDLYQIVTFVPQGVLHRKRQTLQPQSQASATPAPTIALQAELEEAPPTPDTATNNLNIFACTPTTSQMPTISWPCKWAIAGNSSHQTIFSATVLCAPDRPQTTWVGISHLVKPSATPPGCPSNYFRPNYGNQQPSKSPAHSNPTLQPSTSKASMPPGFNSTARMVEIGDVNEGLANINFGHVEATTSTNVPIVDSATSAKNAYIMGEGNLTFRSANNQRVTIHGVLYVRLPDPL</sequence>
<evidence type="ECO:0000313" key="2">
    <source>
        <dbReference type="EMBL" id="PLW43060.1"/>
    </source>
</evidence>
<protein>
    <submittedName>
        <fullName evidence="2">Uncharacterized protein</fullName>
    </submittedName>
</protein>
<name>A0A2N5UZ95_9BASI</name>
<gene>
    <name evidence="2" type="ORF">PCASD_06042</name>
</gene>
<proteinExistence type="predicted"/>
<dbReference type="Proteomes" id="UP000235392">
    <property type="component" value="Unassembled WGS sequence"/>
</dbReference>
<dbReference type="AlphaFoldDB" id="A0A2N5UZ95"/>
<reference evidence="2 3" key="1">
    <citation type="submission" date="2017-11" db="EMBL/GenBank/DDBJ databases">
        <title>De novo assembly and phasing of dikaryotic genomes from two isolates of Puccinia coronata f. sp. avenae, the causal agent of oat crown rust.</title>
        <authorList>
            <person name="Miller M.E."/>
            <person name="Zhang Y."/>
            <person name="Omidvar V."/>
            <person name="Sperschneider J."/>
            <person name="Schwessinger B."/>
            <person name="Raley C."/>
            <person name="Palmer J.M."/>
            <person name="Garnica D."/>
            <person name="Upadhyaya N."/>
            <person name="Rathjen J."/>
            <person name="Taylor J.M."/>
            <person name="Park R.F."/>
            <person name="Dodds P.N."/>
            <person name="Hirsch C.D."/>
            <person name="Kianian S.F."/>
            <person name="Figueroa M."/>
        </authorList>
    </citation>
    <scope>NUCLEOTIDE SEQUENCE [LARGE SCALE GENOMIC DNA]</scope>
    <source>
        <strain evidence="2">12SD80</strain>
    </source>
</reference>
<evidence type="ECO:0000256" key="1">
    <source>
        <dbReference type="SAM" id="MobiDB-lite"/>
    </source>
</evidence>
<feature type="compositionally biased region" description="Polar residues" evidence="1">
    <location>
        <begin position="151"/>
        <end position="181"/>
    </location>
</feature>
<accession>A0A2N5UZ95</accession>